<comment type="function">
    <text evidence="2">Destroys radicals which are normally produced within the cells and which are toxic to biological systems.</text>
</comment>
<dbReference type="RefSeq" id="WP_066341580.1">
    <property type="nucleotide sequence ID" value="NZ_JAXOJX010000079.1"/>
</dbReference>
<comment type="catalytic activity">
    <reaction evidence="2">
        <text>2 superoxide + 2 H(+) = H2O2 + O2</text>
        <dbReference type="Rhea" id="RHEA:20696"/>
        <dbReference type="ChEBI" id="CHEBI:15378"/>
        <dbReference type="ChEBI" id="CHEBI:15379"/>
        <dbReference type="ChEBI" id="CHEBI:16240"/>
        <dbReference type="ChEBI" id="CHEBI:18421"/>
        <dbReference type="EC" id="1.15.1.1"/>
    </reaction>
</comment>
<keyword evidence="2" id="KW-0479">Metal-binding</keyword>
<protein>
    <recommendedName>
        <fullName evidence="2">Superoxide dismutase [Cu-Zn]</fullName>
        <ecNumber evidence="2">1.15.1.1</ecNumber>
    </recommendedName>
</protein>
<evidence type="ECO:0000259" key="5">
    <source>
        <dbReference type="Pfam" id="PF00080"/>
    </source>
</evidence>
<evidence type="ECO:0000256" key="1">
    <source>
        <dbReference type="ARBA" id="ARBA00010457"/>
    </source>
</evidence>
<keyword evidence="7" id="KW-1185">Reference proteome</keyword>
<dbReference type="Pfam" id="PF00080">
    <property type="entry name" value="Sod_Cu"/>
    <property type="match status" value="1"/>
</dbReference>
<dbReference type="EC" id="1.15.1.1" evidence="2"/>
<evidence type="ECO:0000313" key="6">
    <source>
        <dbReference type="EMBL" id="MDZ5460699.1"/>
    </source>
</evidence>
<dbReference type="Proteomes" id="UP001293718">
    <property type="component" value="Unassembled WGS sequence"/>
</dbReference>
<comment type="similarity">
    <text evidence="1 2">Belongs to the Cu-Zn superoxide dismutase family.</text>
</comment>
<keyword evidence="2" id="KW-0186">Copper</keyword>
<dbReference type="CDD" id="cd00305">
    <property type="entry name" value="Cu-Zn_Superoxide_Dismutase"/>
    <property type="match status" value="1"/>
</dbReference>
<dbReference type="EMBL" id="JAXOJX010000079">
    <property type="protein sequence ID" value="MDZ5460699.1"/>
    <property type="molecule type" value="Genomic_DNA"/>
</dbReference>
<dbReference type="InterPro" id="IPR024134">
    <property type="entry name" value="SOD_Cu/Zn_/chaperone"/>
</dbReference>
<dbReference type="PROSITE" id="PS51257">
    <property type="entry name" value="PROKAR_LIPOPROTEIN"/>
    <property type="match status" value="1"/>
</dbReference>
<dbReference type="PRINTS" id="PR00068">
    <property type="entry name" value="CUZNDISMTASE"/>
</dbReference>
<reference evidence="6 7" key="1">
    <citation type="submission" date="2023-11" db="EMBL/GenBank/DDBJ databases">
        <title>Draft genome of Azohydromonas lata strain H1 (DSM1123), a polyhydroxyalkanoate producer.</title>
        <authorList>
            <person name="Traversa D."/>
            <person name="D'Addabbo P."/>
            <person name="Pazzani C."/>
            <person name="Manzari C."/>
            <person name="Chiara M."/>
            <person name="Scrascia M."/>
        </authorList>
    </citation>
    <scope>NUCLEOTIDE SEQUENCE [LARGE SCALE GENOMIC DNA]</scope>
    <source>
        <strain evidence="6 7">H1</strain>
    </source>
</reference>
<gene>
    <name evidence="6" type="ORF">SM757_29375</name>
</gene>
<dbReference type="PROSITE" id="PS00332">
    <property type="entry name" value="SOD_CU_ZN_2"/>
    <property type="match status" value="1"/>
</dbReference>
<dbReference type="Gene3D" id="2.60.40.200">
    <property type="entry name" value="Superoxide dismutase, copper/zinc binding domain"/>
    <property type="match status" value="1"/>
</dbReference>
<dbReference type="InterPro" id="IPR001424">
    <property type="entry name" value="SOD_Cu_Zn_dom"/>
</dbReference>
<comment type="caution">
    <text evidence="6">The sequence shown here is derived from an EMBL/GenBank/DDBJ whole genome shotgun (WGS) entry which is preliminary data.</text>
</comment>
<comment type="cofactor">
    <cofactor evidence="2">
        <name>Zn(2+)</name>
        <dbReference type="ChEBI" id="CHEBI:29105"/>
    </cofactor>
    <text evidence="2">Binds 1 zinc ion per subunit.</text>
</comment>
<keyword evidence="4" id="KW-0732">Signal</keyword>
<dbReference type="PROSITE" id="PS00087">
    <property type="entry name" value="SOD_CU_ZN_1"/>
    <property type="match status" value="1"/>
</dbReference>
<organism evidence="6 7">
    <name type="scientific">Azohydromonas lata</name>
    <dbReference type="NCBI Taxonomy" id="45677"/>
    <lineage>
        <taxon>Bacteria</taxon>
        <taxon>Pseudomonadati</taxon>
        <taxon>Pseudomonadota</taxon>
        <taxon>Betaproteobacteria</taxon>
        <taxon>Burkholderiales</taxon>
        <taxon>Sphaerotilaceae</taxon>
        <taxon>Azohydromonas</taxon>
    </lineage>
</organism>
<name>A0ABU5IP80_9BURK</name>
<evidence type="ECO:0000256" key="4">
    <source>
        <dbReference type="SAM" id="SignalP"/>
    </source>
</evidence>
<dbReference type="InterPro" id="IPR018152">
    <property type="entry name" value="SOD_Cu/Zn_BS"/>
</dbReference>
<dbReference type="PANTHER" id="PTHR10003">
    <property type="entry name" value="SUPEROXIDE DISMUTASE CU-ZN -RELATED"/>
    <property type="match status" value="1"/>
</dbReference>
<keyword evidence="2" id="KW-0862">Zinc</keyword>
<accession>A0ABU5IP80</accession>
<comment type="cofactor">
    <cofactor evidence="2">
        <name>Cu cation</name>
        <dbReference type="ChEBI" id="CHEBI:23378"/>
    </cofactor>
    <text evidence="2">Binds 1 copper ion per subunit.</text>
</comment>
<evidence type="ECO:0000313" key="7">
    <source>
        <dbReference type="Proteomes" id="UP001293718"/>
    </source>
</evidence>
<keyword evidence="2" id="KW-0560">Oxidoreductase</keyword>
<dbReference type="SUPFAM" id="SSF49329">
    <property type="entry name" value="Cu,Zn superoxide dismutase-like"/>
    <property type="match status" value="1"/>
</dbReference>
<feature type="region of interest" description="Disordered" evidence="3">
    <location>
        <begin position="100"/>
        <end position="130"/>
    </location>
</feature>
<feature type="chain" id="PRO_5046197159" description="Superoxide dismutase [Cu-Zn]" evidence="4">
    <location>
        <begin position="21"/>
        <end position="188"/>
    </location>
</feature>
<evidence type="ECO:0000256" key="3">
    <source>
        <dbReference type="SAM" id="MobiDB-lite"/>
    </source>
</evidence>
<feature type="signal peptide" evidence="4">
    <location>
        <begin position="1"/>
        <end position="20"/>
    </location>
</feature>
<evidence type="ECO:0000256" key="2">
    <source>
        <dbReference type="RuleBase" id="RU000393"/>
    </source>
</evidence>
<proteinExistence type="inferred from homology"/>
<dbReference type="InterPro" id="IPR036423">
    <property type="entry name" value="SOD-like_Cu/Zn_dom_sf"/>
</dbReference>
<feature type="domain" description="Superoxide dismutase copper/zinc binding" evidence="5">
    <location>
        <begin position="57"/>
        <end position="185"/>
    </location>
</feature>
<sequence length="188" mass="18936">MKVSSLGKVAGLAVAAAVLAGCASQGHGGPGEGMGHGGMMNMPSAMAPLTPATGQTVSGSVMFHDMGGHVMAHARLFGLKPNAEYGFHVHEKGDCSAPDFTSAGGHYNPGNQPHGGQDAPHHAGDMPNLRTDASGNVDVRIMLQGVSVGGANDVVGRGVVLHANPDDYRSQPAGNSGPRIACGVIAKR</sequence>